<evidence type="ECO:0008006" key="6">
    <source>
        <dbReference type="Google" id="ProtNLM"/>
    </source>
</evidence>
<dbReference type="Proteomes" id="UP000323866">
    <property type="component" value="Unassembled WGS sequence"/>
</dbReference>
<dbReference type="AlphaFoldDB" id="A0A5M8QTL6"/>
<evidence type="ECO:0000256" key="1">
    <source>
        <dbReference type="SAM" id="Phobius"/>
    </source>
</evidence>
<keyword evidence="1" id="KW-1133">Transmembrane helix</keyword>
<keyword evidence="5" id="KW-1185">Reference proteome</keyword>
<reference evidence="2 4" key="2">
    <citation type="submission" date="2019-09" db="EMBL/GenBank/DDBJ databases">
        <title>A bacterium isolated from glacier soil.</title>
        <authorList>
            <person name="Liu Q."/>
        </authorList>
    </citation>
    <scope>NUCLEOTIDE SEQUENCE [LARGE SCALE GENOMIC DNA]</scope>
    <source>
        <strain evidence="2 4">MDT1-10-3</strain>
    </source>
</reference>
<name>A0A5M8QTL6_9BACT</name>
<reference evidence="3 5" key="3">
    <citation type="submission" date="2024-08" db="EMBL/GenBank/DDBJ databases">
        <authorList>
            <person name="Wei W."/>
        </authorList>
    </citation>
    <scope>NUCLEOTIDE SEQUENCE [LARGE SCALE GENOMIC DNA]</scope>
    <source>
        <strain evidence="3 5">XU2</strain>
    </source>
</reference>
<protein>
    <recommendedName>
        <fullName evidence="6">CcoQ/FixQ family Cbb3-type cytochrome c oxidase assembly chaperone</fullName>
    </recommendedName>
</protein>
<gene>
    <name evidence="3" type="ORF">ACD591_14570</name>
    <name evidence="2" type="ORF">FOE74_04755</name>
</gene>
<evidence type="ECO:0000313" key="3">
    <source>
        <dbReference type="EMBL" id="MFA1772522.1"/>
    </source>
</evidence>
<evidence type="ECO:0000313" key="2">
    <source>
        <dbReference type="EMBL" id="KAA6437813.1"/>
    </source>
</evidence>
<dbReference type="RefSeq" id="WP_149097433.1">
    <property type="nucleotide sequence ID" value="NZ_BMMG01000001.1"/>
</dbReference>
<evidence type="ECO:0000313" key="4">
    <source>
        <dbReference type="Proteomes" id="UP000323866"/>
    </source>
</evidence>
<dbReference type="Proteomes" id="UP001570846">
    <property type="component" value="Unassembled WGS sequence"/>
</dbReference>
<dbReference type="OrthoDB" id="982086at2"/>
<proteinExistence type="predicted"/>
<keyword evidence="1" id="KW-0472">Membrane</keyword>
<comment type="caution">
    <text evidence="2">The sequence shown here is derived from an EMBL/GenBank/DDBJ whole genome shotgun (WGS) entry which is preliminary data.</text>
</comment>
<dbReference type="EMBL" id="JBGOGF010000008">
    <property type="protein sequence ID" value="MFA1772522.1"/>
    <property type="molecule type" value="Genomic_DNA"/>
</dbReference>
<feature type="transmembrane region" description="Helical" evidence="1">
    <location>
        <begin position="14"/>
        <end position="36"/>
    </location>
</feature>
<keyword evidence="1" id="KW-0812">Transmembrane</keyword>
<reference evidence="2 4" key="1">
    <citation type="submission" date="2019-07" db="EMBL/GenBank/DDBJ databases">
        <authorList>
            <person name="Qu J.-H."/>
        </authorList>
    </citation>
    <scope>NUCLEOTIDE SEQUENCE [LARGE SCALE GENOMIC DNA]</scope>
    <source>
        <strain evidence="2 4">MDT1-10-3</strain>
    </source>
</reference>
<evidence type="ECO:0000313" key="5">
    <source>
        <dbReference type="Proteomes" id="UP001570846"/>
    </source>
</evidence>
<sequence>MYKSVLQSIDGIEIYPIVSFVIFFAFFLGLLAYVVVVKKEYIQSMKEMPLANENGTTHPLDLRS</sequence>
<dbReference type="EMBL" id="VKKZ01000010">
    <property type="protein sequence ID" value="KAA6437813.1"/>
    <property type="molecule type" value="Genomic_DNA"/>
</dbReference>
<accession>A0A5M8QTL6</accession>
<organism evidence="2 4">
    <name type="scientific">Rufibacter glacialis</name>
    <dbReference type="NCBI Taxonomy" id="1259555"/>
    <lineage>
        <taxon>Bacteria</taxon>
        <taxon>Pseudomonadati</taxon>
        <taxon>Bacteroidota</taxon>
        <taxon>Cytophagia</taxon>
        <taxon>Cytophagales</taxon>
        <taxon>Hymenobacteraceae</taxon>
        <taxon>Rufibacter</taxon>
    </lineage>
</organism>